<keyword evidence="1" id="KW-0539">Nucleus</keyword>
<feature type="region of interest" description="Disordered" evidence="2">
    <location>
        <begin position="143"/>
        <end position="186"/>
    </location>
</feature>
<feature type="domain" description="Zn(2)-C6 fungal-type" evidence="3">
    <location>
        <begin position="7"/>
        <end position="41"/>
    </location>
</feature>
<evidence type="ECO:0000256" key="2">
    <source>
        <dbReference type="SAM" id="MobiDB-lite"/>
    </source>
</evidence>
<dbReference type="Pfam" id="PF00172">
    <property type="entry name" value="Zn_clus"/>
    <property type="match status" value="1"/>
</dbReference>
<dbReference type="InterPro" id="IPR036864">
    <property type="entry name" value="Zn2-C6_fun-type_DNA-bd_sf"/>
</dbReference>
<evidence type="ECO:0000259" key="3">
    <source>
        <dbReference type="PROSITE" id="PS50048"/>
    </source>
</evidence>
<evidence type="ECO:0000256" key="1">
    <source>
        <dbReference type="ARBA" id="ARBA00023242"/>
    </source>
</evidence>
<dbReference type="PROSITE" id="PS50048">
    <property type="entry name" value="ZN2_CY6_FUNGAL_2"/>
    <property type="match status" value="1"/>
</dbReference>
<dbReference type="Proteomes" id="UP001583177">
    <property type="component" value="Unassembled WGS sequence"/>
</dbReference>
<sequence length="467" mass="50272">MSPMRRACDRCHRSKQKCIRLHDDSGQSCRRCLDAGLGCVYSPPTTRSNNRGVEGAGPAAAAARDGSAAQAVMHAAASPDPRMHVHAPSDSASVVADAGEDTRLDLSDDSRLRVLGATDMAALLSDPRADTEMDLDEWALPDEHAVDSSSGPHQRSRSSLPSFLSGEPATEPPTSSLTTSNTASNNVTCTSWPVSASTTISNPGFSAFTYEAGQQASATEDPSPVTLDREEPEPSRPSGLAEWTRKLADLNCQLTQHLACVPELDNDGEAVPTQCPGGSPSAQAQVVAIDTTFHLSQLFIDTLSQLRQEIPPAQRHMTTPTATKKPDFSLDESSELLVFSAYLRLLEIYSRVIHHMQTYCAAGRRTEAAPHTFSLPNLTIGSFSLSLDSTTQFTLLINLMESMLARARDLVSEIASPKNIPGYRGNFHCFGGVSLVIVPDLALQAIRAREHVVLNSAKQMKLLLLRT</sequence>
<dbReference type="PROSITE" id="PS00463">
    <property type="entry name" value="ZN2_CY6_FUNGAL_1"/>
    <property type="match status" value="1"/>
</dbReference>
<dbReference type="InterPro" id="IPR001138">
    <property type="entry name" value="Zn2Cys6_DnaBD"/>
</dbReference>
<comment type="caution">
    <text evidence="4">The sequence shown here is derived from an EMBL/GenBank/DDBJ whole genome shotgun (WGS) entry which is preliminary data.</text>
</comment>
<evidence type="ECO:0000313" key="4">
    <source>
        <dbReference type="EMBL" id="KAL1845687.1"/>
    </source>
</evidence>
<keyword evidence="5" id="KW-1185">Reference proteome</keyword>
<dbReference type="CDD" id="cd00067">
    <property type="entry name" value="GAL4"/>
    <property type="match status" value="1"/>
</dbReference>
<accession>A0ABR3VV30</accession>
<name>A0ABR3VV30_9PEZI</name>
<protein>
    <recommendedName>
        <fullName evidence="3">Zn(2)-C6 fungal-type domain-containing protein</fullName>
    </recommendedName>
</protein>
<evidence type="ECO:0000313" key="5">
    <source>
        <dbReference type="Proteomes" id="UP001583177"/>
    </source>
</evidence>
<gene>
    <name evidence="4" type="ORF">Daus18300_014474</name>
</gene>
<feature type="compositionally biased region" description="Low complexity" evidence="2">
    <location>
        <begin position="174"/>
        <end position="186"/>
    </location>
</feature>
<dbReference type="SUPFAM" id="SSF57701">
    <property type="entry name" value="Zn2/Cys6 DNA-binding domain"/>
    <property type="match status" value="1"/>
</dbReference>
<dbReference type="Gene3D" id="4.10.240.10">
    <property type="entry name" value="Zn(2)-C6 fungal-type DNA-binding domain"/>
    <property type="match status" value="1"/>
</dbReference>
<proteinExistence type="predicted"/>
<dbReference type="EMBL" id="JAWRVE010000298">
    <property type="protein sequence ID" value="KAL1845687.1"/>
    <property type="molecule type" value="Genomic_DNA"/>
</dbReference>
<dbReference type="SMART" id="SM00066">
    <property type="entry name" value="GAL4"/>
    <property type="match status" value="1"/>
</dbReference>
<feature type="region of interest" description="Disordered" evidence="2">
    <location>
        <begin position="212"/>
        <end position="240"/>
    </location>
</feature>
<reference evidence="4 5" key="1">
    <citation type="journal article" date="2024" name="IMA Fungus">
        <title>IMA Genome - F19 : A genome assembly and annotation guide to empower mycologists, including annotated draft genome sequences of Ceratocystis pirilliformis, Diaporthe australafricana, Fusarium ophioides, Paecilomyces lecythidis, and Sporothrix stenoceras.</title>
        <authorList>
            <person name="Aylward J."/>
            <person name="Wilson A.M."/>
            <person name="Visagie C.M."/>
            <person name="Spraker J."/>
            <person name="Barnes I."/>
            <person name="Buitendag C."/>
            <person name="Ceriani C."/>
            <person name="Del Mar Angel L."/>
            <person name="du Plessis D."/>
            <person name="Fuchs T."/>
            <person name="Gasser K."/>
            <person name="Kramer D."/>
            <person name="Li W."/>
            <person name="Munsamy K."/>
            <person name="Piso A."/>
            <person name="Price J.L."/>
            <person name="Sonnekus B."/>
            <person name="Thomas C."/>
            <person name="van der Nest A."/>
            <person name="van Dijk A."/>
            <person name="van Heerden A."/>
            <person name="van Vuuren N."/>
            <person name="Yilmaz N."/>
            <person name="Duong T.A."/>
            <person name="van der Merwe N.A."/>
            <person name="Wingfield M.J."/>
            <person name="Wingfield B.D."/>
        </authorList>
    </citation>
    <scope>NUCLEOTIDE SEQUENCE [LARGE SCALE GENOMIC DNA]</scope>
    <source>
        <strain evidence="4 5">CMW 18300</strain>
    </source>
</reference>
<feature type="compositionally biased region" description="Low complexity" evidence="2">
    <location>
        <begin position="148"/>
        <end position="159"/>
    </location>
</feature>
<organism evidence="4 5">
    <name type="scientific">Diaporthe australafricana</name>
    <dbReference type="NCBI Taxonomy" id="127596"/>
    <lineage>
        <taxon>Eukaryota</taxon>
        <taxon>Fungi</taxon>
        <taxon>Dikarya</taxon>
        <taxon>Ascomycota</taxon>
        <taxon>Pezizomycotina</taxon>
        <taxon>Sordariomycetes</taxon>
        <taxon>Sordariomycetidae</taxon>
        <taxon>Diaporthales</taxon>
        <taxon>Diaporthaceae</taxon>
        <taxon>Diaporthe</taxon>
    </lineage>
</organism>